<evidence type="ECO:0000313" key="2">
    <source>
        <dbReference type="EMBL" id="TNN30436.1"/>
    </source>
</evidence>
<organism evidence="2 3">
    <name type="scientific">Liparis tanakae</name>
    <name type="common">Tanaka's snailfish</name>
    <dbReference type="NCBI Taxonomy" id="230148"/>
    <lineage>
        <taxon>Eukaryota</taxon>
        <taxon>Metazoa</taxon>
        <taxon>Chordata</taxon>
        <taxon>Craniata</taxon>
        <taxon>Vertebrata</taxon>
        <taxon>Euteleostomi</taxon>
        <taxon>Actinopterygii</taxon>
        <taxon>Neopterygii</taxon>
        <taxon>Teleostei</taxon>
        <taxon>Neoteleostei</taxon>
        <taxon>Acanthomorphata</taxon>
        <taxon>Eupercaria</taxon>
        <taxon>Perciformes</taxon>
        <taxon>Cottioidei</taxon>
        <taxon>Cottales</taxon>
        <taxon>Liparidae</taxon>
        <taxon>Liparis</taxon>
    </lineage>
</organism>
<keyword evidence="3" id="KW-1185">Reference proteome</keyword>
<dbReference type="GO" id="GO:0004180">
    <property type="term" value="F:carboxypeptidase activity"/>
    <property type="evidence" value="ECO:0007669"/>
    <property type="project" value="UniProtKB-KW"/>
</dbReference>
<accession>A0A4Z2ENF9</accession>
<protein>
    <submittedName>
        <fullName evidence="2">Cytosolic carboxypeptidase 4</fullName>
    </submittedName>
</protein>
<feature type="region of interest" description="Disordered" evidence="1">
    <location>
        <begin position="85"/>
        <end position="112"/>
    </location>
</feature>
<comment type="caution">
    <text evidence="2">The sequence shown here is derived from an EMBL/GenBank/DDBJ whole genome shotgun (WGS) entry which is preliminary data.</text>
</comment>
<feature type="compositionally biased region" description="Acidic residues" evidence="1">
    <location>
        <begin position="18"/>
        <end position="36"/>
    </location>
</feature>
<dbReference type="OrthoDB" id="10253041at2759"/>
<proteinExistence type="predicted"/>
<dbReference type="EMBL" id="SRLO01004487">
    <property type="protein sequence ID" value="TNN30436.1"/>
    <property type="molecule type" value="Genomic_DNA"/>
</dbReference>
<name>A0A4Z2ENF9_9TELE</name>
<evidence type="ECO:0000313" key="3">
    <source>
        <dbReference type="Proteomes" id="UP000314294"/>
    </source>
</evidence>
<evidence type="ECO:0000256" key="1">
    <source>
        <dbReference type="SAM" id="MobiDB-lite"/>
    </source>
</evidence>
<reference evidence="2 3" key="1">
    <citation type="submission" date="2019-03" db="EMBL/GenBank/DDBJ databases">
        <title>First draft genome of Liparis tanakae, snailfish: a comprehensive survey of snailfish specific genes.</title>
        <authorList>
            <person name="Kim W."/>
            <person name="Song I."/>
            <person name="Jeong J.-H."/>
            <person name="Kim D."/>
            <person name="Kim S."/>
            <person name="Ryu S."/>
            <person name="Song J.Y."/>
            <person name="Lee S.K."/>
        </authorList>
    </citation>
    <scope>NUCLEOTIDE SEQUENCE [LARGE SCALE GENOMIC DNA]</scope>
    <source>
        <tissue evidence="2">Muscle</tissue>
    </source>
</reference>
<keyword evidence="2" id="KW-0121">Carboxypeptidase</keyword>
<feature type="region of interest" description="Disordered" evidence="1">
    <location>
        <begin position="1"/>
        <end position="44"/>
    </location>
</feature>
<keyword evidence="2" id="KW-0645">Protease</keyword>
<sequence>MSLASRCSVDEGLVGGGGDEEEEEEEEVEEVEEEEDADHRSLMDGLLQRHGACVPHHEPRLYRSAAASTSSIPGFSVLAFPDFWGHLPPPGPEPMSPRTPHIQRYADRAPSP</sequence>
<feature type="compositionally biased region" description="Pro residues" evidence="1">
    <location>
        <begin position="87"/>
        <end position="97"/>
    </location>
</feature>
<dbReference type="AlphaFoldDB" id="A0A4Z2ENF9"/>
<gene>
    <name evidence="2" type="primary">AGBL1_1</name>
    <name evidence="2" type="ORF">EYF80_059414</name>
</gene>
<keyword evidence="2" id="KW-0378">Hydrolase</keyword>
<dbReference type="Proteomes" id="UP000314294">
    <property type="component" value="Unassembled WGS sequence"/>
</dbReference>